<keyword evidence="4 6" id="KW-1133">Transmembrane helix</keyword>
<dbReference type="Proteomes" id="UP000541955">
    <property type="component" value="Unassembled WGS sequence"/>
</dbReference>
<dbReference type="InterPro" id="IPR050833">
    <property type="entry name" value="Poly_Biosynth_Transport"/>
</dbReference>
<dbReference type="PANTHER" id="PTHR30250:SF11">
    <property type="entry name" value="O-ANTIGEN TRANSPORTER-RELATED"/>
    <property type="match status" value="1"/>
</dbReference>
<feature type="transmembrane region" description="Helical" evidence="6">
    <location>
        <begin position="119"/>
        <end position="140"/>
    </location>
</feature>
<keyword evidence="5 6" id="KW-0472">Membrane</keyword>
<evidence type="ECO:0000313" key="8">
    <source>
        <dbReference type="Proteomes" id="UP000541955"/>
    </source>
</evidence>
<feature type="transmembrane region" description="Helical" evidence="6">
    <location>
        <begin position="291"/>
        <end position="310"/>
    </location>
</feature>
<feature type="transmembrane region" description="Helical" evidence="6">
    <location>
        <begin position="359"/>
        <end position="379"/>
    </location>
</feature>
<evidence type="ECO:0000256" key="6">
    <source>
        <dbReference type="SAM" id="Phobius"/>
    </source>
</evidence>
<reference evidence="7 8" key="1">
    <citation type="submission" date="2020-03" db="EMBL/GenBank/DDBJ databases">
        <title>Soil Listeria distribution.</title>
        <authorList>
            <person name="Liao J."/>
            <person name="Wiedmann M."/>
        </authorList>
    </citation>
    <scope>NUCLEOTIDE SEQUENCE [LARGE SCALE GENOMIC DNA]</scope>
    <source>
        <strain evidence="7 8">FSL L7-1387</strain>
    </source>
</reference>
<dbReference type="InterPro" id="IPR002797">
    <property type="entry name" value="Polysacc_synth"/>
</dbReference>
<organism evidence="7 8">
    <name type="scientific">Listeria booriae</name>
    <dbReference type="NCBI Taxonomy" id="1552123"/>
    <lineage>
        <taxon>Bacteria</taxon>
        <taxon>Bacillati</taxon>
        <taxon>Bacillota</taxon>
        <taxon>Bacilli</taxon>
        <taxon>Bacillales</taxon>
        <taxon>Listeriaceae</taxon>
        <taxon>Listeria</taxon>
    </lineage>
</organism>
<feature type="transmembrane region" description="Helical" evidence="6">
    <location>
        <begin position="174"/>
        <end position="192"/>
    </location>
</feature>
<feature type="transmembrane region" description="Helical" evidence="6">
    <location>
        <begin position="385"/>
        <end position="405"/>
    </location>
</feature>
<accession>A0A7X1CER1</accession>
<gene>
    <name evidence="7" type="ORF">HB902_06055</name>
</gene>
<feature type="transmembrane region" description="Helical" evidence="6">
    <location>
        <begin position="91"/>
        <end position="113"/>
    </location>
</feature>
<comment type="caution">
    <text evidence="7">The sequence shown here is derived from an EMBL/GenBank/DDBJ whole genome shotgun (WGS) entry which is preliminary data.</text>
</comment>
<comment type="subcellular location">
    <subcellularLocation>
        <location evidence="1">Cell membrane</location>
        <topology evidence="1">Multi-pass membrane protein</topology>
    </subcellularLocation>
</comment>
<evidence type="ECO:0000313" key="7">
    <source>
        <dbReference type="EMBL" id="MBC1561626.1"/>
    </source>
</evidence>
<feature type="transmembrane region" description="Helical" evidence="6">
    <location>
        <begin position="149"/>
        <end position="168"/>
    </location>
</feature>
<feature type="transmembrane region" description="Helical" evidence="6">
    <location>
        <begin position="47"/>
        <end position="70"/>
    </location>
</feature>
<dbReference type="AlphaFoldDB" id="A0A7X1CER1"/>
<sequence>MGADTNKKRLVRNTMYLYILTFSSYFFSLITVPYQTRILGPEFYGKIGFSMALIAYFRLIIDFGFILSATADVSQHREDRQRVSMIYSHVFYAKCLLVCVSGIMLFCLCSKISFLQMDIWLYMLTFLSVVMQAMMPDFLYRGMENMRFITVRVLAVQILFTGCVFIFLKEPSQYYFIPLFTLIGNVIAWFIVERHIRSKWKIKLEKIQFSQVYNAMKNSFPFFVSRIAGTVYQVTNTLFIGWFYSPSSAVVGYYTGADRLVGTAKSMFSPIADSLYPYMIKNRDFRLLRKWLLLIMPPTIIACIVIGIFAKPLMSLLMGPAFYEAGAILQLLLPIVVLTPLVYLLGFPVLSPMGLAKHANTSTIAAAIFQFCALGIIFVSGFFSITALCIITVCSQSLVVFYRLIVVMKYRKQFQEKVAEYE</sequence>
<evidence type="ECO:0000256" key="4">
    <source>
        <dbReference type="ARBA" id="ARBA00022989"/>
    </source>
</evidence>
<keyword evidence="3 6" id="KW-0812">Transmembrane</keyword>
<dbReference type="GO" id="GO:0005886">
    <property type="term" value="C:plasma membrane"/>
    <property type="evidence" value="ECO:0007669"/>
    <property type="project" value="UniProtKB-SubCell"/>
</dbReference>
<dbReference type="EMBL" id="JAARRW010000002">
    <property type="protein sequence ID" value="MBC1561626.1"/>
    <property type="molecule type" value="Genomic_DNA"/>
</dbReference>
<name>A0A7X1CER1_9LIST</name>
<feature type="transmembrane region" description="Helical" evidence="6">
    <location>
        <begin position="322"/>
        <end position="347"/>
    </location>
</feature>
<dbReference type="Pfam" id="PF01943">
    <property type="entry name" value="Polysacc_synt"/>
    <property type="match status" value="1"/>
</dbReference>
<dbReference type="PANTHER" id="PTHR30250">
    <property type="entry name" value="PST FAMILY PREDICTED COLANIC ACID TRANSPORTER"/>
    <property type="match status" value="1"/>
</dbReference>
<evidence type="ECO:0000256" key="2">
    <source>
        <dbReference type="ARBA" id="ARBA00022475"/>
    </source>
</evidence>
<evidence type="ECO:0000256" key="5">
    <source>
        <dbReference type="ARBA" id="ARBA00023136"/>
    </source>
</evidence>
<keyword evidence="2" id="KW-1003">Cell membrane</keyword>
<feature type="transmembrane region" description="Helical" evidence="6">
    <location>
        <begin position="15"/>
        <end position="35"/>
    </location>
</feature>
<proteinExistence type="predicted"/>
<evidence type="ECO:0000256" key="1">
    <source>
        <dbReference type="ARBA" id="ARBA00004651"/>
    </source>
</evidence>
<dbReference type="RefSeq" id="WP_185429014.1">
    <property type="nucleotide sequence ID" value="NZ_JAARRW010000002.1"/>
</dbReference>
<protein>
    <submittedName>
        <fullName evidence="7">Oligosaccharide flippase family protein</fullName>
    </submittedName>
</protein>
<evidence type="ECO:0000256" key="3">
    <source>
        <dbReference type="ARBA" id="ARBA00022692"/>
    </source>
</evidence>